<evidence type="ECO:0000256" key="1">
    <source>
        <dbReference type="SAM" id="MobiDB-lite"/>
    </source>
</evidence>
<dbReference type="EMBL" id="JAATJV010375445">
    <property type="protein sequence ID" value="MBZ3881180.1"/>
    <property type="molecule type" value="Genomic_DNA"/>
</dbReference>
<dbReference type="Proteomes" id="UP001166674">
    <property type="component" value="Unassembled WGS sequence"/>
</dbReference>
<feature type="region of interest" description="Disordered" evidence="1">
    <location>
        <begin position="21"/>
        <end position="163"/>
    </location>
</feature>
<keyword evidence="3" id="KW-1185">Reference proteome</keyword>
<feature type="compositionally biased region" description="Low complexity" evidence="1">
    <location>
        <begin position="115"/>
        <end position="128"/>
    </location>
</feature>
<proteinExistence type="predicted"/>
<name>A0AA41MZT4_SCICA</name>
<gene>
    <name evidence="2" type="ORF">SUZIE_161665</name>
</gene>
<dbReference type="AlphaFoldDB" id="A0AA41MZT4"/>
<feature type="compositionally biased region" description="Basic and acidic residues" evidence="1">
    <location>
        <begin position="149"/>
        <end position="163"/>
    </location>
</feature>
<organism evidence="2 3">
    <name type="scientific">Sciurus carolinensis</name>
    <name type="common">Eastern gray squirrel</name>
    <dbReference type="NCBI Taxonomy" id="30640"/>
    <lineage>
        <taxon>Eukaryota</taxon>
        <taxon>Metazoa</taxon>
        <taxon>Chordata</taxon>
        <taxon>Craniata</taxon>
        <taxon>Vertebrata</taxon>
        <taxon>Euteleostomi</taxon>
        <taxon>Mammalia</taxon>
        <taxon>Eutheria</taxon>
        <taxon>Euarchontoglires</taxon>
        <taxon>Glires</taxon>
        <taxon>Rodentia</taxon>
        <taxon>Sciuromorpha</taxon>
        <taxon>Sciuridae</taxon>
        <taxon>Sciurinae</taxon>
        <taxon>Sciurini</taxon>
        <taxon>Sciurus</taxon>
    </lineage>
</organism>
<evidence type="ECO:0000313" key="2">
    <source>
        <dbReference type="EMBL" id="MBZ3881180.1"/>
    </source>
</evidence>
<sequence>MNEDLANWLRQCFAHLWGSEEGSERRAIVAESQESGTRVARGEDERSLLRMEQEDPEGWRLEGQEAGGRQEGREAAGPGQGPQVEEPRPQLAGWRGGEQEGAGARPERQEPWEMAVPEGGAPAGPEVGLQRMGRGKSDRVQRRRLASRSGKDPKRQGRPRDWYWEAYLERAQKRYRERSVKRRVKGEESESPDEAEWTFPLERKAKLHSIPRAEEKGDSDGETSGIFKVPKQQSRRPKIRFSLAPKLSRRWSQWSATGTRPRSSVINELAKMGDPDLLEMVEQEAHGPRGTLAALPPENRGRSQSGEPCARQTAVQTFRA</sequence>
<feature type="region of interest" description="Disordered" evidence="1">
    <location>
        <begin position="289"/>
        <end position="320"/>
    </location>
</feature>
<reference evidence="2" key="1">
    <citation type="submission" date="2020-03" db="EMBL/GenBank/DDBJ databases">
        <title>Studies in the Genomics of Life Span.</title>
        <authorList>
            <person name="Glass D."/>
        </authorList>
    </citation>
    <scope>NUCLEOTIDE SEQUENCE</scope>
    <source>
        <strain evidence="2">SUZIE</strain>
        <tissue evidence="2">Muscle</tissue>
    </source>
</reference>
<comment type="caution">
    <text evidence="2">The sequence shown here is derived from an EMBL/GenBank/DDBJ whole genome shotgun (WGS) entry which is preliminary data.</text>
</comment>
<feature type="compositionally biased region" description="Basic and acidic residues" evidence="1">
    <location>
        <begin position="40"/>
        <end position="74"/>
    </location>
</feature>
<accession>A0AA41MZT4</accession>
<protein>
    <submittedName>
        <fullName evidence="2">Uncharacterized protein</fullName>
    </submittedName>
</protein>
<feature type="region of interest" description="Disordered" evidence="1">
    <location>
        <begin position="175"/>
        <end position="242"/>
    </location>
</feature>
<evidence type="ECO:0000313" key="3">
    <source>
        <dbReference type="Proteomes" id="UP001166674"/>
    </source>
</evidence>